<reference evidence="2 3" key="1">
    <citation type="submission" date="2020-11" db="EMBL/GenBank/DDBJ databases">
        <title>Pseudonocardia abyssalis sp. nov. and Pseudonocardia oceani sp. nov., description and phylogenomic analysis of two novel actinomycetes isolated from the deep Southern Ocean.</title>
        <authorList>
            <person name="Parra J."/>
        </authorList>
    </citation>
    <scope>NUCLEOTIDE SEQUENCE [LARGE SCALE GENOMIC DNA]</scope>
    <source>
        <strain evidence="3">KRD185</strain>
    </source>
</reference>
<keyword evidence="3" id="KW-1185">Reference proteome</keyword>
<comment type="caution">
    <text evidence="2">The sequence shown here is derived from an EMBL/GenBank/DDBJ whole genome shotgun (WGS) entry which is preliminary data.</text>
</comment>
<dbReference type="Proteomes" id="UP000694300">
    <property type="component" value="Unassembled WGS sequence"/>
</dbReference>
<gene>
    <name evidence="2" type="ORF">I4I82_07590</name>
</gene>
<organism evidence="2 3">
    <name type="scientific">Pseudonocardia oceani</name>
    <dbReference type="NCBI Taxonomy" id="2792013"/>
    <lineage>
        <taxon>Bacteria</taxon>
        <taxon>Bacillati</taxon>
        <taxon>Actinomycetota</taxon>
        <taxon>Actinomycetes</taxon>
        <taxon>Pseudonocardiales</taxon>
        <taxon>Pseudonocardiaceae</taxon>
        <taxon>Pseudonocardia</taxon>
    </lineage>
</organism>
<name>A0ABS6U6M8_9PSEU</name>
<evidence type="ECO:0000256" key="1">
    <source>
        <dbReference type="SAM" id="MobiDB-lite"/>
    </source>
</evidence>
<proteinExistence type="predicted"/>
<dbReference type="EMBL" id="JADQDF010000001">
    <property type="protein sequence ID" value="MBW0127544.1"/>
    <property type="molecule type" value="Genomic_DNA"/>
</dbReference>
<accession>A0ABS6U6M8</accession>
<evidence type="ECO:0000313" key="2">
    <source>
        <dbReference type="EMBL" id="MBW0127544.1"/>
    </source>
</evidence>
<feature type="region of interest" description="Disordered" evidence="1">
    <location>
        <begin position="1"/>
        <end position="56"/>
    </location>
</feature>
<dbReference type="RefSeq" id="WP_218594310.1">
    <property type="nucleotide sequence ID" value="NZ_JADQDE010000449.1"/>
</dbReference>
<protein>
    <submittedName>
        <fullName evidence="2">Uncharacterized protein</fullName>
    </submittedName>
</protein>
<sequence length="56" mass="5634">MNRLLGALRGATSPGHQGGHARPAGGVTPGAGRPAGRSGGLMGLVTSVLGNRRRRY</sequence>
<evidence type="ECO:0000313" key="3">
    <source>
        <dbReference type="Proteomes" id="UP000694300"/>
    </source>
</evidence>